<evidence type="ECO:0000256" key="2">
    <source>
        <dbReference type="ARBA" id="ARBA00022737"/>
    </source>
</evidence>
<protein>
    <recommendedName>
        <fullName evidence="3">F5/8 type C domain-containing protein</fullName>
    </recommendedName>
</protein>
<dbReference type="SUPFAM" id="SSF117281">
    <property type="entry name" value="Kelch motif"/>
    <property type="match status" value="1"/>
</dbReference>
<keyword evidence="5" id="KW-1185">Reference proteome</keyword>
<dbReference type="InterPro" id="IPR008979">
    <property type="entry name" value="Galactose-bd-like_sf"/>
</dbReference>
<dbReference type="GO" id="GO:0005737">
    <property type="term" value="C:cytoplasm"/>
    <property type="evidence" value="ECO:0007669"/>
    <property type="project" value="TreeGrafter"/>
</dbReference>
<evidence type="ECO:0000256" key="1">
    <source>
        <dbReference type="ARBA" id="ARBA00022441"/>
    </source>
</evidence>
<feature type="domain" description="F5/8 type C" evidence="3">
    <location>
        <begin position="1"/>
        <end position="145"/>
    </location>
</feature>
<keyword evidence="1" id="KW-0880">Kelch repeat</keyword>
<dbReference type="OrthoDB" id="10052615at2759"/>
<dbReference type="InterPro" id="IPR015915">
    <property type="entry name" value="Kelch-typ_b-propeller"/>
</dbReference>
<dbReference type="PANTHER" id="PTHR15526:SF5">
    <property type="entry name" value="MUSKELIN"/>
    <property type="match status" value="1"/>
</dbReference>
<dbReference type="InterPro" id="IPR000421">
    <property type="entry name" value="FA58C"/>
</dbReference>
<dbReference type="InterPro" id="IPR011043">
    <property type="entry name" value="Gal_Oxase/kelch_b-propeller"/>
</dbReference>
<accession>A0A165IHM5</accession>
<dbReference type="SUPFAM" id="SSF49785">
    <property type="entry name" value="Galactose-binding domain-like"/>
    <property type="match status" value="1"/>
</dbReference>
<dbReference type="InterPro" id="IPR006652">
    <property type="entry name" value="Kelch_1"/>
</dbReference>
<sequence>MDELEYEIHGESSHSAKYFARNIKSRDTSSDSRWTAASPLGPEPQFIVLKLDQVCVLKSVLMGKYYKSHPCNVQVFEVHVGQDPSRMTLVLRDQLQDNGIWETFNVLWRDADGLPIACRYVKIVPISTHHATFHPSLWHVSLYGTSDEDQVEAIRADLLLRKEARAIRLMAKYLRQRGFQDPCTQLLAQSGQTLEHPCVTTLRDALAHGDWAAAEHAIRSAVESGLFDEHLQSTRPTLVWRRLRGTNADGDVPPGLTEHSMCFDPHEQTVFVIGGWDGTQHVCDVHAYAVANDRWRSLSLEGAPQNLQHHRSVLDSFDGCLYVFVPVPDEGSPPTEGAGDQSSSLSMSASVVDTLLRVSPRKSGKFALYRCTTRCDPCTWTCISSNISSVGGPGYTLDFDVTLDTETRTVYMRTSPLSQRNGEPKTASQLHSYSLGTGEWTALPPAKDLPALRGRLCAVGDATQGSRLWMLGANGPTSAMSVHTVDVRTSDVDAVPPAGAPNSGLKPPSSLVLEPTLGNQELQEVYIFHETTGGEGGHVIGEPNTLWIYQCRRRRWMTTQPGPARPGKQPPERVVFQSAYDPQTQTFYQFGGLLVHGLPQQKPLGQLWRAKLQRPTRVDILNKAMFALREQQFLEMCRAGVGEIETLEFIRSGIVPFINVADRRTVQDFCSTVARLYGVKDSEGGGGDDSVSDGDSAAAKQNDERVALFDALVEMVNPSAREPAENLLDVVDSVLL</sequence>
<reference evidence="4 5" key="1">
    <citation type="journal article" date="2016" name="Mol. Biol. Evol.">
        <title>Comparative Genomics of Early-Diverging Mushroom-Forming Fungi Provides Insights into the Origins of Lignocellulose Decay Capabilities.</title>
        <authorList>
            <person name="Nagy L.G."/>
            <person name="Riley R."/>
            <person name="Tritt A."/>
            <person name="Adam C."/>
            <person name="Daum C."/>
            <person name="Floudas D."/>
            <person name="Sun H."/>
            <person name="Yadav J.S."/>
            <person name="Pangilinan J."/>
            <person name="Larsson K.H."/>
            <person name="Matsuura K."/>
            <person name="Barry K."/>
            <person name="Labutti K."/>
            <person name="Kuo R."/>
            <person name="Ohm R.A."/>
            <person name="Bhattacharya S.S."/>
            <person name="Shirouzu T."/>
            <person name="Yoshinaga Y."/>
            <person name="Martin F.M."/>
            <person name="Grigoriev I.V."/>
            <person name="Hibbett D.S."/>
        </authorList>
    </citation>
    <scope>NUCLEOTIDE SEQUENCE [LARGE SCALE GENOMIC DNA]</scope>
    <source>
        <strain evidence="4 5">HHB12029</strain>
    </source>
</reference>
<proteinExistence type="predicted"/>
<dbReference type="Gene3D" id="2.120.10.80">
    <property type="entry name" value="Kelch-type beta propeller"/>
    <property type="match status" value="2"/>
</dbReference>
<evidence type="ECO:0000313" key="5">
    <source>
        <dbReference type="Proteomes" id="UP000077266"/>
    </source>
</evidence>
<dbReference type="PANTHER" id="PTHR15526">
    <property type="entry name" value="MUSKELIN"/>
    <property type="match status" value="1"/>
</dbReference>
<name>A0A165IHM5_EXIGL</name>
<dbReference type="InParanoid" id="A0A165IHM5"/>
<dbReference type="PROSITE" id="PS50022">
    <property type="entry name" value="FA58C_3"/>
    <property type="match status" value="1"/>
</dbReference>
<keyword evidence="2" id="KW-0677">Repeat</keyword>
<dbReference type="Gene3D" id="2.60.120.260">
    <property type="entry name" value="Galactose-binding domain-like"/>
    <property type="match status" value="1"/>
</dbReference>
<dbReference type="EMBL" id="KV425990">
    <property type="protein sequence ID" value="KZV93413.1"/>
    <property type="molecule type" value="Genomic_DNA"/>
</dbReference>
<dbReference type="STRING" id="1314781.A0A165IHM5"/>
<dbReference type="Proteomes" id="UP000077266">
    <property type="component" value="Unassembled WGS sequence"/>
</dbReference>
<dbReference type="SUPFAM" id="SSF50965">
    <property type="entry name" value="Galactose oxidase, central domain"/>
    <property type="match status" value="1"/>
</dbReference>
<dbReference type="InterPro" id="IPR052456">
    <property type="entry name" value="CTLH_complex_component"/>
</dbReference>
<dbReference type="Pfam" id="PF01344">
    <property type="entry name" value="Kelch_1"/>
    <property type="match status" value="1"/>
</dbReference>
<dbReference type="InterPro" id="IPR010565">
    <property type="entry name" value="Muskelin_N"/>
</dbReference>
<dbReference type="AlphaFoldDB" id="A0A165IHM5"/>
<dbReference type="Pfam" id="PF06588">
    <property type="entry name" value="Muskelin_N"/>
    <property type="match status" value="1"/>
</dbReference>
<evidence type="ECO:0000259" key="3">
    <source>
        <dbReference type="PROSITE" id="PS50022"/>
    </source>
</evidence>
<organism evidence="4 5">
    <name type="scientific">Exidia glandulosa HHB12029</name>
    <dbReference type="NCBI Taxonomy" id="1314781"/>
    <lineage>
        <taxon>Eukaryota</taxon>
        <taxon>Fungi</taxon>
        <taxon>Dikarya</taxon>
        <taxon>Basidiomycota</taxon>
        <taxon>Agaricomycotina</taxon>
        <taxon>Agaricomycetes</taxon>
        <taxon>Auriculariales</taxon>
        <taxon>Exidiaceae</taxon>
        <taxon>Exidia</taxon>
    </lineage>
</organism>
<dbReference type="FunCoup" id="A0A165IHM5">
    <property type="interactions" value="574"/>
</dbReference>
<evidence type="ECO:0000313" key="4">
    <source>
        <dbReference type="EMBL" id="KZV93413.1"/>
    </source>
</evidence>
<gene>
    <name evidence="4" type="ORF">EXIGLDRAFT_717138</name>
</gene>